<evidence type="ECO:0000313" key="1">
    <source>
        <dbReference type="EMBL" id="ONL95426.1"/>
    </source>
</evidence>
<gene>
    <name evidence="1" type="ORF">ZEAMMB73_Zm00001d028327</name>
</gene>
<reference evidence="1" key="1">
    <citation type="submission" date="2015-12" db="EMBL/GenBank/DDBJ databases">
        <title>Update maize B73 reference genome by single molecule sequencing technologies.</title>
        <authorList>
            <consortium name="Maize Genome Sequencing Project"/>
            <person name="Ware D."/>
        </authorList>
    </citation>
    <scope>NUCLEOTIDE SEQUENCE [LARGE SCALE GENOMIC DNA]</scope>
    <source>
        <tissue evidence="1">Seedling</tissue>
    </source>
</reference>
<organism evidence="1">
    <name type="scientific">Zea mays</name>
    <name type="common">Maize</name>
    <dbReference type="NCBI Taxonomy" id="4577"/>
    <lineage>
        <taxon>Eukaryota</taxon>
        <taxon>Viridiplantae</taxon>
        <taxon>Streptophyta</taxon>
        <taxon>Embryophyta</taxon>
        <taxon>Tracheophyta</taxon>
        <taxon>Spermatophyta</taxon>
        <taxon>Magnoliopsida</taxon>
        <taxon>Liliopsida</taxon>
        <taxon>Poales</taxon>
        <taxon>Poaceae</taxon>
        <taxon>PACMAD clade</taxon>
        <taxon>Panicoideae</taxon>
        <taxon>Andropogonodae</taxon>
        <taxon>Andropogoneae</taxon>
        <taxon>Tripsacinae</taxon>
        <taxon>Zea</taxon>
    </lineage>
</organism>
<dbReference type="AlphaFoldDB" id="A0A1D6JUD1"/>
<feature type="non-terminal residue" evidence="1">
    <location>
        <position position="109"/>
    </location>
</feature>
<dbReference type="ExpressionAtlas" id="A0A1D6JUD1">
    <property type="expression patterns" value="baseline"/>
</dbReference>
<name>A0A1D6JUD1_MAIZE</name>
<sequence length="109" mass="11435">MSQESEAAWTLSGHAANRLFLNETASRAGMVAGMDGEAVYAQPKVGVGLDNDHFKAADTQASGCYLGHVNSFAGVPRSVLQDALGANSVSKRVKSEKLNNGDLIISAKR</sequence>
<proteinExistence type="predicted"/>
<protein>
    <submittedName>
        <fullName evidence="1">Uncharacterized protein</fullName>
    </submittedName>
</protein>
<dbReference type="InParanoid" id="A0A1D6JUD1"/>
<accession>A0A1D6JUD1</accession>
<dbReference type="EMBL" id="CM007647">
    <property type="protein sequence ID" value="ONL95426.1"/>
    <property type="molecule type" value="Genomic_DNA"/>
</dbReference>